<dbReference type="InterPro" id="IPR052502">
    <property type="entry name" value="FAM241_domain"/>
</dbReference>
<feature type="compositionally biased region" description="Gly residues" evidence="1">
    <location>
        <begin position="156"/>
        <end position="171"/>
    </location>
</feature>
<evidence type="ECO:0000313" key="3">
    <source>
        <dbReference type="EMBL" id="KAG2495567.1"/>
    </source>
</evidence>
<feature type="compositionally biased region" description="Low complexity" evidence="1">
    <location>
        <begin position="172"/>
        <end position="208"/>
    </location>
</feature>
<feature type="transmembrane region" description="Helical" evidence="2">
    <location>
        <begin position="92"/>
        <end position="119"/>
    </location>
</feature>
<proteinExistence type="predicted"/>
<feature type="compositionally biased region" description="Low complexity" evidence="1">
    <location>
        <begin position="28"/>
        <end position="39"/>
    </location>
</feature>
<feature type="region of interest" description="Disordered" evidence="1">
    <location>
        <begin position="143"/>
        <end position="232"/>
    </location>
</feature>
<feature type="region of interest" description="Disordered" evidence="1">
    <location>
        <begin position="1"/>
        <end position="55"/>
    </location>
</feature>
<evidence type="ECO:0000313" key="4">
    <source>
        <dbReference type="Proteomes" id="UP000612055"/>
    </source>
</evidence>
<feature type="compositionally biased region" description="Pro residues" evidence="1">
    <location>
        <begin position="18"/>
        <end position="27"/>
    </location>
</feature>
<evidence type="ECO:0000256" key="1">
    <source>
        <dbReference type="SAM" id="MobiDB-lite"/>
    </source>
</evidence>
<dbReference type="Proteomes" id="UP000612055">
    <property type="component" value="Unassembled WGS sequence"/>
</dbReference>
<dbReference type="PANTHER" id="PTHR33690">
    <property type="entry name" value="DUF4605 DOMAIN-CONTAINING PROTEIN"/>
    <property type="match status" value="1"/>
</dbReference>
<keyword evidence="2" id="KW-0812">Transmembrane</keyword>
<dbReference type="AlphaFoldDB" id="A0A836C161"/>
<keyword evidence="2" id="KW-1133">Transmembrane helix</keyword>
<dbReference type="PANTHER" id="PTHR33690:SF3">
    <property type="entry name" value="UBIQUITIN-LIKE DOMAIN-CONTAINING PROTEIN"/>
    <property type="match status" value="1"/>
</dbReference>
<evidence type="ECO:0000256" key="2">
    <source>
        <dbReference type="SAM" id="Phobius"/>
    </source>
</evidence>
<feature type="compositionally biased region" description="Low complexity" evidence="1">
    <location>
        <begin position="221"/>
        <end position="232"/>
    </location>
</feature>
<keyword evidence="4" id="KW-1185">Reference proteome</keyword>
<dbReference type="EMBL" id="JAEHOE010000023">
    <property type="protein sequence ID" value="KAG2495567.1"/>
    <property type="molecule type" value="Genomic_DNA"/>
</dbReference>
<comment type="caution">
    <text evidence="3">The sequence shown here is derived from an EMBL/GenBank/DDBJ whole genome shotgun (WGS) entry which is preliminary data.</text>
</comment>
<reference evidence="3" key="1">
    <citation type="journal article" date="2020" name="bioRxiv">
        <title>Comparative genomics of Chlamydomonas.</title>
        <authorList>
            <person name="Craig R.J."/>
            <person name="Hasan A.R."/>
            <person name="Ness R.W."/>
            <person name="Keightley P.D."/>
        </authorList>
    </citation>
    <scope>NUCLEOTIDE SEQUENCE</scope>
    <source>
        <strain evidence="3">CCAP 11/70</strain>
    </source>
</reference>
<feature type="compositionally biased region" description="Gly residues" evidence="1">
    <location>
        <begin position="209"/>
        <end position="220"/>
    </location>
</feature>
<sequence length="232" mass="23301">MVKILNGEIVADDDPRLRQPPPPPPSAAAPRQHQQVPPGAAGGPPPAGQGQAGGIGFSLSAPPFRTVEPLPGSQPLLNLPDVEVFGVRITPYAILCCAGLGIMLGTRGVLIALVLYYVYLANRNSQAAVGVNEQGPGAMDYLQRYLNGPQPRGRQAGPGGPSGGRGAGAGPAGQRAQPQGQAPPHDGREYYAAGGEDEGQAQGPRGAPAAGGGAGSGGGWQAFQGTGNKLGK</sequence>
<name>A0A836C161_9CHLO</name>
<gene>
    <name evidence="3" type="ORF">HYH03_006167</name>
</gene>
<protein>
    <submittedName>
        <fullName evidence="3">Uncharacterized protein</fullName>
    </submittedName>
</protein>
<keyword evidence="2" id="KW-0472">Membrane</keyword>
<organism evidence="3 4">
    <name type="scientific">Edaphochlamys debaryana</name>
    <dbReference type="NCBI Taxonomy" id="47281"/>
    <lineage>
        <taxon>Eukaryota</taxon>
        <taxon>Viridiplantae</taxon>
        <taxon>Chlorophyta</taxon>
        <taxon>core chlorophytes</taxon>
        <taxon>Chlorophyceae</taxon>
        <taxon>CS clade</taxon>
        <taxon>Chlamydomonadales</taxon>
        <taxon>Chlamydomonadales incertae sedis</taxon>
        <taxon>Edaphochlamys</taxon>
    </lineage>
</organism>
<dbReference type="OrthoDB" id="551831at2759"/>
<accession>A0A836C161</accession>